<feature type="transmembrane region" description="Helical" evidence="1">
    <location>
        <begin position="144"/>
        <end position="167"/>
    </location>
</feature>
<dbReference type="GO" id="GO:0016020">
    <property type="term" value="C:membrane"/>
    <property type="evidence" value="ECO:0007669"/>
    <property type="project" value="InterPro"/>
</dbReference>
<protein>
    <submittedName>
        <fullName evidence="3">DMT family transporter</fullName>
    </submittedName>
</protein>
<gene>
    <name evidence="3" type="ORF">KM031_05285</name>
</gene>
<feature type="transmembrane region" description="Helical" evidence="1">
    <location>
        <begin position="122"/>
        <end position="138"/>
    </location>
</feature>
<reference evidence="3" key="1">
    <citation type="submission" date="2021-06" db="EMBL/GenBank/DDBJ databases">
        <title>Direct submission.</title>
        <authorList>
            <person name="Lee C.-S."/>
            <person name="Jin L."/>
        </authorList>
    </citation>
    <scope>NUCLEOTIDE SEQUENCE</scope>
    <source>
        <strain evidence="3">Con5</strain>
    </source>
</reference>
<feature type="transmembrane region" description="Helical" evidence="1">
    <location>
        <begin position="209"/>
        <end position="229"/>
    </location>
</feature>
<proteinExistence type="predicted"/>
<keyword evidence="1" id="KW-1133">Transmembrane helix</keyword>
<dbReference type="Pfam" id="PF00892">
    <property type="entry name" value="EamA"/>
    <property type="match status" value="1"/>
</dbReference>
<keyword evidence="4" id="KW-1185">Reference proteome</keyword>
<feature type="transmembrane region" description="Helical" evidence="1">
    <location>
        <begin position="262"/>
        <end position="281"/>
    </location>
</feature>
<feature type="transmembrane region" description="Helical" evidence="1">
    <location>
        <begin position="31"/>
        <end position="53"/>
    </location>
</feature>
<feature type="transmembrane region" description="Helical" evidence="1">
    <location>
        <begin position="236"/>
        <end position="256"/>
    </location>
</feature>
<dbReference type="KEGG" id="gfu:KM031_05285"/>
<feature type="transmembrane region" description="Helical" evidence="1">
    <location>
        <begin position="65"/>
        <end position="88"/>
    </location>
</feature>
<name>A0A975P7Y3_9RHOB</name>
<feature type="domain" description="EamA" evidence="2">
    <location>
        <begin position="5"/>
        <end position="138"/>
    </location>
</feature>
<accession>A0A975P7Y3</accession>
<dbReference type="InterPro" id="IPR037185">
    <property type="entry name" value="EmrE-like"/>
</dbReference>
<dbReference type="RefSeq" id="WP_215503495.1">
    <property type="nucleotide sequence ID" value="NZ_CP076361.1"/>
</dbReference>
<keyword evidence="1" id="KW-0472">Membrane</keyword>
<organism evidence="3 4">
    <name type="scientific">Gemmobacter fulvus</name>
    <dbReference type="NCBI Taxonomy" id="2840474"/>
    <lineage>
        <taxon>Bacteria</taxon>
        <taxon>Pseudomonadati</taxon>
        <taxon>Pseudomonadota</taxon>
        <taxon>Alphaproteobacteria</taxon>
        <taxon>Rhodobacterales</taxon>
        <taxon>Paracoccaceae</taxon>
        <taxon>Gemmobacter</taxon>
    </lineage>
</organism>
<feature type="transmembrane region" description="Helical" evidence="1">
    <location>
        <begin position="94"/>
        <end position="115"/>
    </location>
</feature>
<evidence type="ECO:0000256" key="1">
    <source>
        <dbReference type="SAM" id="Phobius"/>
    </source>
</evidence>
<dbReference type="PANTHER" id="PTHR22911:SF135">
    <property type="entry name" value="BLR4310 PROTEIN"/>
    <property type="match status" value="1"/>
</dbReference>
<dbReference type="InterPro" id="IPR000620">
    <property type="entry name" value="EamA_dom"/>
</dbReference>
<dbReference type="AlphaFoldDB" id="A0A975P7Y3"/>
<keyword evidence="1" id="KW-0812">Transmembrane</keyword>
<feature type="transmembrane region" description="Helical" evidence="1">
    <location>
        <begin position="179"/>
        <end position="203"/>
    </location>
</feature>
<evidence type="ECO:0000313" key="3">
    <source>
        <dbReference type="EMBL" id="QWK91304.1"/>
    </source>
</evidence>
<evidence type="ECO:0000313" key="4">
    <source>
        <dbReference type="Proteomes" id="UP000679352"/>
    </source>
</evidence>
<dbReference type="SUPFAM" id="SSF103481">
    <property type="entry name" value="Multidrug resistance efflux transporter EmrE"/>
    <property type="match status" value="2"/>
</dbReference>
<dbReference type="EMBL" id="CP076361">
    <property type="protein sequence ID" value="QWK91304.1"/>
    <property type="molecule type" value="Genomic_DNA"/>
</dbReference>
<evidence type="ECO:0000259" key="2">
    <source>
        <dbReference type="Pfam" id="PF00892"/>
    </source>
</evidence>
<sequence length="295" mass="29775">MRYGTGVALVVLAGILWSVQGLIIRNITEAGTWAVLVWRSVGMVPVLLGFVAWRSGGQVLARLRAVGVAGVLGGLGLVFAFAGAIFAFQTTSVAMAVFLFSASPFFAAVLGWLVLREPVRNATWAAIGLAAIGIFLMVREGFAIGAMAGNIAALLSAFGFAAFTVSLRWGKLADMMPAVALGGVFSIVTGAAMLVLTGAGTLAVPLVDIALSAGMGAVTLAGGMVLYTLGSRVIPAAELTLLSLVEVMLAPVWVWLALGETASAGTLTGGAVLMAAVAVNAGSGLRRSAVAGAVP</sequence>
<dbReference type="PANTHER" id="PTHR22911">
    <property type="entry name" value="ACYL-MALONYL CONDENSING ENZYME-RELATED"/>
    <property type="match status" value="1"/>
</dbReference>
<dbReference type="Proteomes" id="UP000679352">
    <property type="component" value="Chromosome"/>
</dbReference>